<reference evidence="3 4" key="1">
    <citation type="submission" date="2021-03" db="EMBL/GenBank/DDBJ databases">
        <title>Tianweitania aestuarii sp. nov., isolated from a tidal flat.</title>
        <authorList>
            <person name="Park S."/>
            <person name="Yoon J.-H."/>
        </authorList>
    </citation>
    <scope>NUCLEOTIDE SEQUENCE [LARGE SCALE GENOMIC DNA]</scope>
    <source>
        <strain evidence="3 4">BSSL-BM11</strain>
    </source>
</reference>
<protein>
    <recommendedName>
        <fullName evidence="5">DUF998 domain-containing protein</fullName>
    </recommendedName>
</protein>
<keyword evidence="4" id="KW-1185">Reference proteome</keyword>
<dbReference type="EMBL" id="JAFMNX010000001">
    <property type="protein sequence ID" value="MBS9719416.1"/>
    <property type="molecule type" value="Genomic_DNA"/>
</dbReference>
<keyword evidence="2" id="KW-0812">Transmembrane</keyword>
<feature type="transmembrane region" description="Helical" evidence="2">
    <location>
        <begin position="52"/>
        <end position="73"/>
    </location>
</feature>
<sequence>MLQMGRPGRFLQGTCLALLLGLVVTMIAVSFALHRDRELAAYLMKENGPFELIGFASCIGATIMLALACARYFKRQAKALAFWCGLLALGFFMIGMEEISWGQSFFAWTTPEVFSANQQSETNLHNMGFIHLRAHDIGITLLALYFVVLPTAYAGVKAVQTTIDRIELPVPPLAVSMLFAACFVFFQILFSVNYHNSQGVPINYGEMQEFVYQICFLVFAWSEFARAGSAIADPAWRKSTNPQQSSRTPSRPVFA</sequence>
<evidence type="ECO:0000256" key="2">
    <source>
        <dbReference type="SAM" id="Phobius"/>
    </source>
</evidence>
<feature type="transmembrane region" description="Helical" evidence="2">
    <location>
        <begin position="80"/>
        <end position="96"/>
    </location>
</feature>
<evidence type="ECO:0008006" key="5">
    <source>
        <dbReference type="Google" id="ProtNLM"/>
    </source>
</evidence>
<proteinExistence type="predicted"/>
<evidence type="ECO:0000256" key="1">
    <source>
        <dbReference type="SAM" id="MobiDB-lite"/>
    </source>
</evidence>
<organism evidence="3 4">
    <name type="scientific">Tianweitania aestuarii</name>
    <dbReference type="NCBI Taxonomy" id="2814886"/>
    <lineage>
        <taxon>Bacteria</taxon>
        <taxon>Pseudomonadati</taxon>
        <taxon>Pseudomonadota</taxon>
        <taxon>Alphaproteobacteria</taxon>
        <taxon>Hyphomicrobiales</taxon>
        <taxon>Phyllobacteriaceae</taxon>
        <taxon>Tianweitania</taxon>
    </lineage>
</organism>
<name>A0ABS5RT05_9HYPH</name>
<dbReference type="Proteomes" id="UP001297272">
    <property type="component" value="Unassembled WGS sequence"/>
</dbReference>
<feature type="transmembrane region" description="Helical" evidence="2">
    <location>
        <begin position="168"/>
        <end position="190"/>
    </location>
</feature>
<feature type="transmembrane region" description="Helical" evidence="2">
    <location>
        <begin position="137"/>
        <end position="156"/>
    </location>
</feature>
<feature type="region of interest" description="Disordered" evidence="1">
    <location>
        <begin position="236"/>
        <end position="255"/>
    </location>
</feature>
<evidence type="ECO:0000313" key="4">
    <source>
        <dbReference type="Proteomes" id="UP001297272"/>
    </source>
</evidence>
<dbReference type="RefSeq" id="WP_213983064.1">
    <property type="nucleotide sequence ID" value="NZ_JAFMNX010000001.1"/>
</dbReference>
<feature type="transmembrane region" description="Helical" evidence="2">
    <location>
        <begin position="210"/>
        <end position="228"/>
    </location>
</feature>
<gene>
    <name evidence="3" type="ORF">JYU29_01805</name>
</gene>
<comment type="caution">
    <text evidence="3">The sequence shown here is derived from an EMBL/GenBank/DDBJ whole genome shotgun (WGS) entry which is preliminary data.</text>
</comment>
<keyword evidence="2" id="KW-0472">Membrane</keyword>
<feature type="compositionally biased region" description="Polar residues" evidence="1">
    <location>
        <begin position="238"/>
        <end position="249"/>
    </location>
</feature>
<keyword evidence="2" id="KW-1133">Transmembrane helix</keyword>
<evidence type="ECO:0000313" key="3">
    <source>
        <dbReference type="EMBL" id="MBS9719416.1"/>
    </source>
</evidence>
<accession>A0ABS5RT05</accession>